<gene>
    <name evidence="1" type="ORF">GGD50_004282</name>
</gene>
<dbReference type="Proteomes" id="UP000549882">
    <property type="component" value="Unassembled WGS sequence"/>
</dbReference>
<dbReference type="EMBL" id="JACHBI010000008">
    <property type="protein sequence ID" value="MBB5575647.1"/>
    <property type="molecule type" value="Genomic_DNA"/>
</dbReference>
<evidence type="ECO:0000313" key="2">
    <source>
        <dbReference type="Proteomes" id="UP000549882"/>
    </source>
</evidence>
<comment type="caution">
    <text evidence="1">The sequence shown here is derived from an EMBL/GenBank/DDBJ whole genome shotgun (WGS) entry which is preliminary data.</text>
</comment>
<accession>A0A7W8XU82</accession>
<keyword evidence="2" id="KW-1185">Reference proteome</keyword>
<proteinExistence type="predicted"/>
<dbReference type="AlphaFoldDB" id="A0A7W8XU82"/>
<organism evidence="1 2">
    <name type="scientific">Rhizobium paranaense</name>
    <dbReference type="NCBI Taxonomy" id="1650438"/>
    <lineage>
        <taxon>Bacteria</taxon>
        <taxon>Pseudomonadati</taxon>
        <taxon>Pseudomonadota</taxon>
        <taxon>Alphaproteobacteria</taxon>
        <taxon>Hyphomicrobiales</taxon>
        <taxon>Rhizobiaceae</taxon>
        <taxon>Rhizobium/Agrobacterium group</taxon>
        <taxon>Rhizobium</taxon>
    </lineage>
</organism>
<sequence>MNEATPPNEKPVTAFAMSEPEKNVIIAGARLSMLLAALDQTIVASVMPTIGKRLAAANICPGS</sequence>
<name>A0A7W8XU82_9HYPH</name>
<reference evidence="1 2" key="1">
    <citation type="submission" date="2020-08" db="EMBL/GenBank/DDBJ databases">
        <title>Genomic Encyclopedia of Type Strains, Phase IV (KMG-V): Genome sequencing to study the core and pangenomes of soil and plant-associated prokaryotes.</title>
        <authorList>
            <person name="Whitman W."/>
        </authorList>
    </citation>
    <scope>NUCLEOTIDE SEQUENCE [LARGE SCALE GENOMIC DNA]</scope>
    <source>
        <strain evidence="1 2">SEMIA 4064</strain>
    </source>
</reference>
<protein>
    <submittedName>
        <fullName evidence="1">Uncharacterized protein</fullName>
    </submittedName>
</protein>
<dbReference type="RefSeq" id="WP_331371043.1">
    <property type="nucleotide sequence ID" value="NZ_JACHBI010000008.1"/>
</dbReference>
<evidence type="ECO:0000313" key="1">
    <source>
        <dbReference type="EMBL" id="MBB5575647.1"/>
    </source>
</evidence>